<dbReference type="Pfam" id="PF13704">
    <property type="entry name" value="Glyco_tranf_2_4"/>
    <property type="match status" value="1"/>
</dbReference>
<evidence type="ECO:0000313" key="4">
    <source>
        <dbReference type="EMBL" id="BBP46141.1"/>
    </source>
</evidence>
<proteinExistence type="predicted"/>
<gene>
    <name evidence="4" type="ORF">THMIRHAS_15140</name>
</gene>
<keyword evidence="2" id="KW-0812">Transmembrane</keyword>
<dbReference type="GO" id="GO:0016020">
    <property type="term" value="C:membrane"/>
    <property type="evidence" value="ECO:0007669"/>
    <property type="project" value="UniProtKB-SubCell"/>
</dbReference>
<dbReference type="PANTHER" id="PTHR21461">
    <property type="entry name" value="GLYCOSYLTRANSFERASE FAMILY 92 PROTEIN"/>
    <property type="match status" value="1"/>
</dbReference>
<protein>
    <recommendedName>
        <fullName evidence="6">Glycosyl transferase family 2</fullName>
    </recommendedName>
</protein>
<dbReference type="KEGG" id="tse:THMIRHAS_15140"/>
<keyword evidence="3" id="KW-0472">Membrane</keyword>
<evidence type="ECO:0008006" key="6">
    <source>
        <dbReference type="Google" id="ProtNLM"/>
    </source>
</evidence>
<evidence type="ECO:0000256" key="2">
    <source>
        <dbReference type="ARBA" id="ARBA00022692"/>
    </source>
</evidence>
<name>A0A6F8PVI3_9GAMM</name>
<keyword evidence="5" id="KW-1185">Reference proteome</keyword>
<dbReference type="PANTHER" id="PTHR21461:SF69">
    <property type="entry name" value="GLYCOSYLTRANSFERASE FAMILY 92 PROTEIN"/>
    <property type="match status" value="1"/>
</dbReference>
<dbReference type="Proteomes" id="UP000501726">
    <property type="component" value="Chromosome"/>
</dbReference>
<dbReference type="GO" id="GO:0005737">
    <property type="term" value="C:cytoplasm"/>
    <property type="evidence" value="ECO:0007669"/>
    <property type="project" value="TreeGrafter"/>
</dbReference>
<dbReference type="EMBL" id="AP021889">
    <property type="protein sequence ID" value="BBP46141.1"/>
    <property type="molecule type" value="Genomic_DNA"/>
</dbReference>
<comment type="subcellular location">
    <subcellularLocation>
        <location evidence="1">Membrane</location>
        <topology evidence="1">Single-pass membrane protein</topology>
    </subcellularLocation>
</comment>
<evidence type="ECO:0000256" key="3">
    <source>
        <dbReference type="ARBA" id="ARBA00022989"/>
    </source>
</evidence>
<dbReference type="GO" id="GO:0016757">
    <property type="term" value="F:glycosyltransferase activity"/>
    <property type="evidence" value="ECO:0007669"/>
    <property type="project" value="TreeGrafter"/>
</dbReference>
<dbReference type="SUPFAM" id="SSF53448">
    <property type="entry name" value="Nucleotide-diphospho-sugar transferases"/>
    <property type="match status" value="1"/>
</dbReference>
<evidence type="ECO:0000256" key="1">
    <source>
        <dbReference type="ARBA" id="ARBA00004167"/>
    </source>
</evidence>
<reference evidence="5" key="1">
    <citation type="submission" date="2019-11" db="EMBL/GenBank/DDBJ databases">
        <title>Isolation and characterization of two novel species in the genus Thiomicrorhabdus.</title>
        <authorList>
            <person name="Mochizuki J."/>
            <person name="Kojima H."/>
            <person name="Fukui M."/>
        </authorList>
    </citation>
    <scope>NUCLEOTIDE SEQUENCE [LARGE SCALE GENOMIC DNA]</scope>
    <source>
        <strain evidence="5">aks77</strain>
    </source>
</reference>
<accession>A0A6F8PVI3</accession>
<evidence type="ECO:0000313" key="5">
    <source>
        <dbReference type="Proteomes" id="UP000501726"/>
    </source>
</evidence>
<dbReference type="InterPro" id="IPR029044">
    <property type="entry name" value="Nucleotide-diphossugar_trans"/>
</dbReference>
<sequence length="394" mass="45130">MVNKKLKIAIGAIVKNEADYLLEWIAYHWVVGVRHFLIASNDSTDETSEILQKLVKLGLVTFVDFPTVGDVKPQLPAYKKLVSLCPNDIDLIAFIDADEYLTPLDGELTITPFIDRIFADQNISALAMQWACFGSAGQLFKEDGMVIERFTRQSAMKFTANKNYKTMVRPNTIKAFRNPHYVSLKSGRYVNTLGEDVAMVAEKLGVAVTPIWENLRVNHYVVKSLEEFVLGKSRKGSAASKGRVKHKDYFKSHDRNEEVWSYPDELIKQVHETLNTLTTVLPKIESAEVTKPWFKKSKLNKLQKRDKQIIEASGTFDKTWYLLRYPDVANAGIDPIEHFLRFGVIEKRDPTEFFDLKFYINRYQDVSKSSMNPFVHYLKFGLEEGRVANAQQLT</sequence>
<dbReference type="AlphaFoldDB" id="A0A6F8PVI3"/>
<keyword evidence="3" id="KW-1133">Transmembrane helix</keyword>
<organism evidence="4 5">
    <name type="scientific">Thiosulfatimonas sediminis</name>
    <dbReference type="NCBI Taxonomy" id="2675054"/>
    <lineage>
        <taxon>Bacteria</taxon>
        <taxon>Pseudomonadati</taxon>
        <taxon>Pseudomonadota</taxon>
        <taxon>Gammaproteobacteria</taxon>
        <taxon>Thiotrichales</taxon>
        <taxon>Piscirickettsiaceae</taxon>
        <taxon>Thiosulfatimonas</taxon>
    </lineage>
</organism>